<dbReference type="PANTHER" id="PTHR42806:SF1">
    <property type="entry name" value="GLYCINE DEHYDROGENASE (DECARBOXYLATING)"/>
    <property type="match status" value="1"/>
</dbReference>
<dbReference type="HAMAP" id="MF_00712">
    <property type="entry name" value="GcvPA"/>
    <property type="match status" value="1"/>
</dbReference>
<dbReference type="InterPro" id="IPR049315">
    <property type="entry name" value="GDC-P_N"/>
</dbReference>
<dbReference type="NCBIfam" id="NF001696">
    <property type="entry name" value="PRK00451.1"/>
    <property type="match status" value="1"/>
</dbReference>
<dbReference type="Gene3D" id="3.90.1150.10">
    <property type="entry name" value="Aspartate Aminotransferase, domain 1"/>
    <property type="match status" value="1"/>
</dbReference>
<dbReference type="EMBL" id="CCXS01000001">
    <property type="protein sequence ID" value="CEG22948.1"/>
    <property type="molecule type" value="Genomic_DNA"/>
</dbReference>
<accession>A0A098EKS7</accession>
<proteinExistence type="inferred from homology"/>
<protein>
    <recommendedName>
        <fullName evidence="4">Probable glycine dehydrogenase (decarboxylating) subunit 1</fullName>
        <ecNumber evidence="4">1.4.4.2</ecNumber>
    </recommendedName>
    <alternativeName>
        <fullName evidence="4">Glycine cleavage system P-protein subunit 1</fullName>
    </alternativeName>
    <alternativeName>
        <fullName evidence="4">Glycine decarboxylase subunit 1</fullName>
    </alternativeName>
    <alternativeName>
        <fullName evidence="4">Glycine dehydrogenase (aminomethyl-transferring) subunit 1</fullName>
    </alternativeName>
</protein>
<dbReference type="SUPFAM" id="SSF53383">
    <property type="entry name" value="PLP-dependent transferases"/>
    <property type="match status" value="1"/>
</dbReference>
<dbReference type="AlphaFoldDB" id="A0A098EKS7"/>
<dbReference type="Pfam" id="PF02347">
    <property type="entry name" value="GDC-P"/>
    <property type="match status" value="1"/>
</dbReference>
<dbReference type="InterPro" id="IPR020581">
    <property type="entry name" value="GDC_P"/>
</dbReference>
<dbReference type="PANTHER" id="PTHR42806">
    <property type="entry name" value="GLYCINE CLEAVAGE SYSTEM P-PROTEIN"/>
    <property type="match status" value="1"/>
</dbReference>
<dbReference type="PIRSF" id="PIRSF006815">
    <property type="entry name" value="GcvPA"/>
    <property type="match status" value="1"/>
</dbReference>
<dbReference type="OrthoDB" id="9771867at2"/>
<dbReference type="Proteomes" id="UP000043699">
    <property type="component" value="Unassembled WGS sequence"/>
</dbReference>
<sequence>MKHRYLPMTSQDEKEMLEAIGIESIDELFADIPEKVRFKGEYKIKPAKSESSLTKELAALAAKNADSNRFASFLGAGVYDHYKPIIVDHVISRSEFYTAYTPYQPEISQGELQAIFEFQTMISELTGMDIANSSMYDGGTALAEAGMLAAGHTRRKKILVSRAVHPESRDVVRTYALGQSIEVEEIPLKNGHTDLEALKNMIDENVAAVMVQYPNFFGQVENLKELEPIIHEAGALFAVSANPLSLGALTAPGKLGADITVGDAQPFGIAEAFGGPHCGYFAVTKKLMRKVPGRLVGETVDEDGRRGFVLTLQAREQHIRRDKATSNICSNQALNALAASVAMTALGKVGTKEMAVQNITKTHYMKQQLKEAGFELPFSGAHFNEIVVKVNGPIKELNDGLLAKGIIGGYDLGRSYDELDGHMLVCVTEQRTKEEIDAFVQELTAKVQEVGATHA</sequence>
<keyword evidence="7" id="KW-1185">Reference proteome</keyword>
<dbReference type="InterPro" id="IPR015422">
    <property type="entry name" value="PyrdxlP-dep_Trfase_small"/>
</dbReference>
<dbReference type="STRING" id="1499687.BN1080_01885"/>
<gene>
    <name evidence="4 6" type="primary">gcvPA</name>
    <name evidence="6" type="ORF">BN1080_01885</name>
</gene>
<dbReference type="CDD" id="cd00613">
    <property type="entry name" value="GDC-P"/>
    <property type="match status" value="1"/>
</dbReference>
<dbReference type="InterPro" id="IPR023010">
    <property type="entry name" value="GcvPA"/>
</dbReference>
<feature type="domain" description="Glycine cleavage system P-protein N-terminal" evidence="5">
    <location>
        <begin position="3"/>
        <end position="442"/>
    </location>
</feature>
<comment type="function">
    <text evidence="1 4">The glycine cleavage system catalyzes the degradation of glycine. The P protein binds the alpha-amino group of glycine through its pyridoxal phosphate cofactor; CO(2) is released and the remaining methylamine moiety is then transferred to the lipoamide cofactor of the H protein.</text>
</comment>
<dbReference type="InterPro" id="IPR015421">
    <property type="entry name" value="PyrdxlP-dep_Trfase_major"/>
</dbReference>
<dbReference type="RefSeq" id="WP_052651749.1">
    <property type="nucleotide sequence ID" value="NZ_CCXS01000001.1"/>
</dbReference>
<dbReference type="EC" id="1.4.4.2" evidence="4"/>
<reference evidence="6 7" key="1">
    <citation type="submission" date="2014-09" db="EMBL/GenBank/DDBJ databases">
        <authorList>
            <person name="Urmite Genomes Urmite Genomes"/>
        </authorList>
    </citation>
    <scope>NUCLEOTIDE SEQUENCE [LARGE SCALE GENOMIC DNA]</scope>
    <source>
        <strain evidence="6 7">ES2</strain>
    </source>
</reference>
<comment type="similarity">
    <text evidence="4">Belongs to the GcvP family. N-terminal subunit subfamily.</text>
</comment>
<dbReference type="InterPro" id="IPR015424">
    <property type="entry name" value="PyrdxlP-dep_Trfase"/>
</dbReference>
<dbReference type="GO" id="GO:0004375">
    <property type="term" value="F:glycine dehydrogenase (decarboxylating) activity"/>
    <property type="evidence" value="ECO:0007669"/>
    <property type="project" value="UniProtKB-EC"/>
</dbReference>
<evidence type="ECO:0000256" key="2">
    <source>
        <dbReference type="ARBA" id="ARBA00023002"/>
    </source>
</evidence>
<organism evidence="6 7">
    <name type="scientific">Planococcus massiliensis</name>
    <dbReference type="NCBI Taxonomy" id="1499687"/>
    <lineage>
        <taxon>Bacteria</taxon>
        <taxon>Bacillati</taxon>
        <taxon>Bacillota</taxon>
        <taxon>Bacilli</taxon>
        <taxon>Bacillales</taxon>
        <taxon>Caryophanaceae</taxon>
        <taxon>Planococcus</taxon>
    </lineage>
</organism>
<dbReference type="GO" id="GO:0019464">
    <property type="term" value="P:glycine decarboxylation via glycine cleavage system"/>
    <property type="evidence" value="ECO:0007669"/>
    <property type="project" value="UniProtKB-UniRule"/>
</dbReference>
<dbReference type="FunFam" id="3.40.640.10:FF:000113">
    <property type="entry name" value="Probable glycine dehydrogenase (decarboxylating) subunit 1"/>
    <property type="match status" value="1"/>
</dbReference>
<comment type="subunit">
    <text evidence="4">The glycine cleavage system is composed of four proteins: P, T, L and H. In this organism, the P 'protein' is a heterodimer of two subunits.</text>
</comment>
<evidence type="ECO:0000256" key="3">
    <source>
        <dbReference type="ARBA" id="ARBA00049026"/>
    </source>
</evidence>
<dbReference type="Gene3D" id="3.40.640.10">
    <property type="entry name" value="Type I PLP-dependent aspartate aminotransferase-like (Major domain)"/>
    <property type="match status" value="1"/>
</dbReference>
<comment type="catalytic activity">
    <reaction evidence="3 4">
        <text>N(6)-[(R)-lipoyl]-L-lysyl-[glycine-cleavage complex H protein] + glycine + H(+) = N(6)-[(R)-S(8)-aminomethyldihydrolipoyl]-L-lysyl-[glycine-cleavage complex H protein] + CO2</text>
        <dbReference type="Rhea" id="RHEA:24304"/>
        <dbReference type="Rhea" id="RHEA-COMP:10494"/>
        <dbReference type="Rhea" id="RHEA-COMP:10495"/>
        <dbReference type="ChEBI" id="CHEBI:15378"/>
        <dbReference type="ChEBI" id="CHEBI:16526"/>
        <dbReference type="ChEBI" id="CHEBI:57305"/>
        <dbReference type="ChEBI" id="CHEBI:83099"/>
        <dbReference type="ChEBI" id="CHEBI:83143"/>
        <dbReference type="EC" id="1.4.4.2"/>
    </reaction>
</comment>
<dbReference type="GO" id="GO:0009116">
    <property type="term" value="P:nucleoside metabolic process"/>
    <property type="evidence" value="ECO:0007669"/>
    <property type="project" value="InterPro"/>
</dbReference>
<evidence type="ECO:0000313" key="7">
    <source>
        <dbReference type="Proteomes" id="UP000043699"/>
    </source>
</evidence>
<evidence type="ECO:0000256" key="1">
    <source>
        <dbReference type="ARBA" id="ARBA00003788"/>
    </source>
</evidence>
<evidence type="ECO:0000313" key="6">
    <source>
        <dbReference type="EMBL" id="CEG22948.1"/>
    </source>
</evidence>
<evidence type="ECO:0000259" key="5">
    <source>
        <dbReference type="Pfam" id="PF02347"/>
    </source>
</evidence>
<name>A0A098EKS7_9BACL</name>
<evidence type="ECO:0000256" key="4">
    <source>
        <dbReference type="HAMAP-Rule" id="MF_00712"/>
    </source>
</evidence>
<keyword evidence="2 4" id="KW-0560">Oxidoreductase</keyword>